<feature type="transmembrane region" description="Helical" evidence="13">
    <location>
        <begin position="89"/>
        <end position="118"/>
    </location>
</feature>
<evidence type="ECO:0000256" key="1">
    <source>
        <dbReference type="ARBA" id="ARBA00001970"/>
    </source>
</evidence>
<evidence type="ECO:0000313" key="15">
    <source>
        <dbReference type="EMBL" id="NGZ88214.1"/>
    </source>
</evidence>
<comment type="subcellular location">
    <subcellularLocation>
        <location evidence="2">Cell membrane</location>
        <topology evidence="2">Multi-pass membrane protein</topology>
    </subcellularLocation>
</comment>
<accession>A0ABX0FUT1</accession>
<dbReference type="SUPFAM" id="SSF81342">
    <property type="entry name" value="Transmembrane di-heme cytochromes"/>
    <property type="match status" value="1"/>
</dbReference>
<evidence type="ECO:0000259" key="14">
    <source>
        <dbReference type="Pfam" id="PF01292"/>
    </source>
</evidence>
<evidence type="ECO:0000256" key="2">
    <source>
        <dbReference type="ARBA" id="ARBA00004651"/>
    </source>
</evidence>
<evidence type="ECO:0000256" key="6">
    <source>
        <dbReference type="ARBA" id="ARBA00022692"/>
    </source>
</evidence>
<evidence type="ECO:0000256" key="10">
    <source>
        <dbReference type="ARBA" id="ARBA00023004"/>
    </source>
</evidence>
<dbReference type="InterPro" id="IPR011577">
    <property type="entry name" value="Cyt_b561_bac/Ni-Hgenase"/>
</dbReference>
<feature type="transmembrane region" description="Helical" evidence="13">
    <location>
        <begin position="12"/>
        <end position="33"/>
    </location>
</feature>
<keyword evidence="8" id="KW-0249">Electron transport</keyword>
<evidence type="ECO:0000256" key="7">
    <source>
        <dbReference type="ARBA" id="ARBA00022723"/>
    </source>
</evidence>
<dbReference type="Proteomes" id="UP000666369">
    <property type="component" value="Unassembled WGS sequence"/>
</dbReference>
<comment type="cofactor">
    <cofactor evidence="1">
        <name>heme b</name>
        <dbReference type="ChEBI" id="CHEBI:60344"/>
    </cofactor>
</comment>
<keyword evidence="3" id="KW-0813">Transport</keyword>
<dbReference type="PANTHER" id="PTHR30529:SF1">
    <property type="entry name" value="CYTOCHROME B561 HOMOLOG 2"/>
    <property type="match status" value="1"/>
</dbReference>
<keyword evidence="7" id="KW-0479">Metal-binding</keyword>
<keyword evidence="6 13" id="KW-0812">Transmembrane</keyword>
<dbReference type="Pfam" id="PF01292">
    <property type="entry name" value="Ni_hydr_CYTB"/>
    <property type="match status" value="1"/>
</dbReference>
<feature type="transmembrane region" description="Helical" evidence="13">
    <location>
        <begin position="45"/>
        <end position="63"/>
    </location>
</feature>
<dbReference type="RefSeq" id="WP_166108332.1">
    <property type="nucleotide sequence ID" value="NZ_JAADJT010000018.1"/>
</dbReference>
<reference evidence="15 16" key="1">
    <citation type="submission" date="2020-01" db="EMBL/GenBank/DDBJ databases">
        <authorList>
            <person name="Lee S.D."/>
        </authorList>
    </citation>
    <scope>NUCLEOTIDE SEQUENCE [LARGE SCALE GENOMIC DNA]</scope>
    <source>
        <strain evidence="15 16">SAP-35</strain>
    </source>
</reference>
<evidence type="ECO:0000256" key="8">
    <source>
        <dbReference type="ARBA" id="ARBA00022982"/>
    </source>
</evidence>
<keyword evidence="9 13" id="KW-1133">Transmembrane helix</keyword>
<dbReference type="EMBL" id="JAADJT010000018">
    <property type="protein sequence ID" value="NGZ88214.1"/>
    <property type="molecule type" value="Genomic_DNA"/>
</dbReference>
<protein>
    <submittedName>
        <fullName evidence="15">Cytochrome b</fullName>
    </submittedName>
</protein>
<organism evidence="15 16">
    <name type="scientific">Duganella aceris</name>
    <dbReference type="NCBI Taxonomy" id="2703883"/>
    <lineage>
        <taxon>Bacteria</taxon>
        <taxon>Pseudomonadati</taxon>
        <taxon>Pseudomonadota</taxon>
        <taxon>Betaproteobacteria</taxon>
        <taxon>Burkholderiales</taxon>
        <taxon>Oxalobacteraceae</taxon>
        <taxon>Telluria group</taxon>
        <taxon>Duganella</taxon>
    </lineage>
</organism>
<comment type="similarity">
    <text evidence="12">Belongs to the cytochrome b561 family.</text>
</comment>
<sequence length="175" mass="19739">MPRYTKTAMLLHWLTALLIIAAFFLGLTMVSIPGFSPTKLKYFSWHKWLGVTVLLVAVLRVLWRKANRPPPPLASIPAWQHTVAEGMHYLLYFLIFAVPISGYFYTYAAGVPVVYLGLWQMPAVIAPDPELKATLKTVHYILTMTMAAAVVAHALAALKHHFIDRDITLKRMLPL</sequence>
<dbReference type="InterPro" id="IPR016174">
    <property type="entry name" value="Di-haem_cyt_TM"/>
</dbReference>
<dbReference type="InterPro" id="IPR052168">
    <property type="entry name" value="Cytochrome_b561_oxidase"/>
</dbReference>
<comment type="caution">
    <text evidence="15">The sequence shown here is derived from an EMBL/GenBank/DDBJ whole genome shotgun (WGS) entry which is preliminary data.</text>
</comment>
<proteinExistence type="inferred from homology"/>
<keyword evidence="11 13" id="KW-0472">Membrane</keyword>
<feature type="domain" description="Cytochrome b561 bacterial/Ni-hydrogenase" evidence="14">
    <location>
        <begin position="3"/>
        <end position="174"/>
    </location>
</feature>
<keyword evidence="16" id="KW-1185">Reference proteome</keyword>
<evidence type="ECO:0000256" key="9">
    <source>
        <dbReference type="ARBA" id="ARBA00022989"/>
    </source>
</evidence>
<reference evidence="16" key="2">
    <citation type="submission" date="2023-07" db="EMBL/GenBank/DDBJ databases">
        <title>Duganella aceri sp. nov., isolated from tree sap.</title>
        <authorList>
            <person name="Kim I.S."/>
        </authorList>
    </citation>
    <scope>NUCLEOTIDE SEQUENCE [LARGE SCALE GENOMIC DNA]</scope>
    <source>
        <strain evidence="16">SAP-35</strain>
    </source>
</reference>
<evidence type="ECO:0000256" key="4">
    <source>
        <dbReference type="ARBA" id="ARBA00022475"/>
    </source>
</evidence>
<evidence type="ECO:0000313" key="16">
    <source>
        <dbReference type="Proteomes" id="UP000666369"/>
    </source>
</evidence>
<evidence type="ECO:0000256" key="11">
    <source>
        <dbReference type="ARBA" id="ARBA00023136"/>
    </source>
</evidence>
<keyword evidence="5" id="KW-0349">Heme</keyword>
<evidence type="ECO:0000256" key="5">
    <source>
        <dbReference type="ARBA" id="ARBA00022617"/>
    </source>
</evidence>
<evidence type="ECO:0000256" key="3">
    <source>
        <dbReference type="ARBA" id="ARBA00022448"/>
    </source>
</evidence>
<name>A0ABX0FUT1_9BURK</name>
<dbReference type="PANTHER" id="PTHR30529">
    <property type="entry name" value="CYTOCHROME B561"/>
    <property type="match status" value="1"/>
</dbReference>
<evidence type="ECO:0000256" key="12">
    <source>
        <dbReference type="ARBA" id="ARBA00037975"/>
    </source>
</evidence>
<gene>
    <name evidence="15" type="ORF">GW587_28665</name>
</gene>
<feature type="transmembrane region" description="Helical" evidence="13">
    <location>
        <begin position="138"/>
        <end position="158"/>
    </location>
</feature>
<dbReference type="Gene3D" id="1.20.950.20">
    <property type="entry name" value="Transmembrane di-heme cytochromes, Chain C"/>
    <property type="match status" value="1"/>
</dbReference>
<evidence type="ECO:0000256" key="13">
    <source>
        <dbReference type="SAM" id="Phobius"/>
    </source>
</evidence>
<keyword evidence="4" id="KW-1003">Cell membrane</keyword>
<keyword evidence="10" id="KW-0408">Iron</keyword>